<keyword evidence="1" id="KW-0732">Signal</keyword>
<evidence type="ECO:0000313" key="2">
    <source>
        <dbReference type="EMBL" id="MBT1707414.1"/>
    </source>
</evidence>
<name>A0AAP2GNP6_9BACT</name>
<dbReference type="EMBL" id="JAHESE010000002">
    <property type="protein sequence ID" value="MBT1707414.1"/>
    <property type="molecule type" value="Genomic_DNA"/>
</dbReference>
<organism evidence="2 3">
    <name type="scientific">Dawidia cretensis</name>
    <dbReference type="NCBI Taxonomy" id="2782350"/>
    <lineage>
        <taxon>Bacteria</taxon>
        <taxon>Pseudomonadati</taxon>
        <taxon>Bacteroidota</taxon>
        <taxon>Cytophagia</taxon>
        <taxon>Cytophagales</taxon>
        <taxon>Chryseotaleaceae</taxon>
        <taxon>Dawidia</taxon>
    </lineage>
</organism>
<feature type="signal peptide" evidence="1">
    <location>
        <begin position="1"/>
        <end position="29"/>
    </location>
</feature>
<keyword evidence="3" id="KW-1185">Reference proteome</keyword>
<dbReference type="AlphaFoldDB" id="A0AAP2GNP6"/>
<proteinExistence type="predicted"/>
<feature type="chain" id="PRO_5042810727" evidence="1">
    <location>
        <begin position="30"/>
        <end position="217"/>
    </location>
</feature>
<dbReference type="RefSeq" id="WP_254083003.1">
    <property type="nucleotide sequence ID" value="NZ_JAHESE010000002.1"/>
</dbReference>
<protein>
    <submittedName>
        <fullName evidence="2">Uncharacterized protein</fullName>
    </submittedName>
</protein>
<accession>A0AAP2GNP6</accession>
<evidence type="ECO:0000313" key="3">
    <source>
        <dbReference type="Proteomes" id="UP001319080"/>
    </source>
</evidence>
<sequence>MTAYFDKHPVTTLATFLLLLLATARTTHAQSTDKMRQQEYIQQQEQAKKAMLMRELDSGVYFMDNGQYAAADKKFRYVLENIKSVPSDLTYYFGKNSFYQAQYKQSIDWLNKYIQLKGTNGQYSSDAIQWKKLAEAEYLKEKSKASQNVADVLSADYDIDCGPTGKVICPVCKGDHVTIKKGAFGDEYKTCVYCNEQGILTCEEYNLLIRGQLKPKN</sequence>
<dbReference type="Proteomes" id="UP001319080">
    <property type="component" value="Unassembled WGS sequence"/>
</dbReference>
<comment type="caution">
    <text evidence="2">The sequence shown here is derived from an EMBL/GenBank/DDBJ whole genome shotgun (WGS) entry which is preliminary data.</text>
</comment>
<reference evidence="2 3" key="1">
    <citation type="submission" date="2021-05" db="EMBL/GenBank/DDBJ databases">
        <title>A Polyphasic approach of four new species of the genus Ohtaekwangia: Ohtaekwangia histidinii sp. nov., Ohtaekwangia cretensis sp. nov., Ohtaekwangia indiensis sp. nov., Ohtaekwangia reichenbachii sp. nov. from diverse environment.</title>
        <authorList>
            <person name="Octaviana S."/>
        </authorList>
    </citation>
    <scope>NUCLEOTIDE SEQUENCE [LARGE SCALE GENOMIC DNA]</scope>
    <source>
        <strain evidence="2 3">PWU5</strain>
    </source>
</reference>
<gene>
    <name evidence="2" type="ORF">KK062_04240</name>
</gene>
<evidence type="ECO:0000256" key="1">
    <source>
        <dbReference type="SAM" id="SignalP"/>
    </source>
</evidence>